<dbReference type="GO" id="GO:0015074">
    <property type="term" value="P:DNA integration"/>
    <property type="evidence" value="ECO:0007669"/>
    <property type="project" value="InterPro"/>
</dbReference>
<keyword evidence="1" id="KW-0233">DNA recombination</keyword>
<dbReference type="STRING" id="1379903.ATO8_18100"/>
<dbReference type="RefSeq" id="WP_051487900.1">
    <property type="nucleotide sequence ID" value="NZ_AQQW01000014.1"/>
</dbReference>
<dbReference type="InterPro" id="IPR011010">
    <property type="entry name" value="DNA_brk_join_enz"/>
</dbReference>
<dbReference type="SUPFAM" id="SSF56349">
    <property type="entry name" value="DNA breaking-rejoining enzymes"/>
    <property type="match status" value="1"/>
</dbReference>
<dbReference type="GO" id="GO:0003677">
    <property type="term" value="F:DNA binding"/>
    <property type="evidence" value="ECO:0007669"/>
    <property type="project" value="InterPro"/>
</dbReference>
<proteinExistence type="predicted"/>
<dbReference type="Gene3D" id="1.10.443.10">
    <property type="entry name" value="Intergrase catalytic core"/>
    <property type="match status" value="1"/>
</dbReference>
<dbReference type="AlphaFoldDB" id="W4HEP1"/>
<evidence type="ECO:0000313" key="2">
    <source>
        <dbReference type="EMBL" id="ETW11242.1"/>
    </source>
</evidence>
<dbReference type="EMBL" id="AQQW01000014">
    <property type="protein sequence ID" value="ETW11242.1"/>
    <property type="molecule type" value="Genomic_DNA"/>
</dbReference>
<comment type="caution">
    <text evidence="2">The sequence shown here is derived from an EMBL/GenBank/DDBJ whole genome shotgun (WGS) entry which is preliminary data.</text>
</comment>
<accession>W4HEP1</accession>
<protein>
    <submittedName>
        <fullName evidence="2">Uncharacterized protein</fullName>
    </submittedName>
</protein>
<keyword evidence="3" id="KW-1185">Reference proteome</keyword>
<evidence type="ECO:0000256" key="1">
    <source>
        <dbReference type="ARBA" id="ARBA00023172"/>
    </source>
</evidence>
<organism evidence="2 3">
    <name type="scientific">Roseivivax marinus</name>
    <dbReference type="NCBI Taxonomy" id="1379903"/>
    <lineage>
        <taxon>Bacteria</taxon>
        <taxon>Pseudomonadati</taxon>
        <taxon>Pseudomonadota</taxon>
        <taxon>Alphaproteobacteria</taxon>
        <taxon>Rhodobacterales</taxon>
        <taxon>Roseobacteraceae</taxon>
        <taxon>Roseivivax</taxon>
    </lineage>
</organism>
<dbReference type="eggNOG" id="ENOG5032W7R">
    <property type="taxonomic scope" value="Bacteria"/>
</dbReference>
<sequence length="646" mass="71275">MTSSSEFQAHDVPSTLADVLAWARDTDASYDAIRELEKIPARLGLCDGDLGLLPADLGHFEEVVVPSSYGVVSRARDLKAARQRGNARVRALLRRFHAMQAGQIDASVRAAWDGLIAFVRAREGFVDRGALITTGTSRSLAMLRARARVSPRKLAATELERISQDLSSDKRKTLRRSITLLNRLVGEFGGHEKIADLLPPSPLPVPRSGAIVRRIIWSSLPPAFRADAEDVMRRALVRPEDRVAIARARIDAGDDARSVLRDLDVDAAKWTRVPANAATAYAGWRGAITWLIRARENLGQPSDTLSRLSDLITGNLLDHACQQHIERSAESRHLKDAGKSQTLAQRLTALETLARRGLQREDIADEVALRRRLFPDATRRRGSLMTDEARRLCDALIRSPSLAAGFVNAPRNIATLAQERISEARHSENPAAELSALRLYATAVLFGIQVSRPLRTSNLIRLRHRGLPNQPGHVFWVARRTHAELRFASGEVKNGVEVSVHLKGAEAEILWHWLTDLRSRYMALHGLEDTPYVLPGRAAPRLQSDTDALPPGCVAPSTLAEMWRDGAERIGLDLTPHQARHAVATLILAVEPGNFSKAASVLGDTENTVRRHYGRDTGAQAAQAVREALQTRHPGIFHSMRRRTTS</sequence>
<dbReference type="InterPro" id="IPR013762">
    <property type="entry name" value="Integrase-like_cat_sf"/>
</dbReference>
<dbReference type="Proteomes" id="UP000019063">
    <property type="component" value="Unassembled WGS sequence"/>
</dbReference>
<evidence type="ECO:0000313" key="3">
    <source>
        <dbReference type="Proteomes" id="UP000019063"/>
    </source>
</evidence>
<name>W4HEP1_9RHOB</name>
<reference evidence="2 3" key="1">
    <citation type="journal article" date="2014" name="Antonie Van Leeuwenhoek">
        <title>Roseivivax atlanticus sp. nov., isolated from surface seawater of the Atlantic Ocean.</title>
        <authorList>
            <person name="Li G."/>
            <person name="Lai Q."/>
            <person name="Liu X."/>
            <person name="Sun F."/>
            <person name="Shao Z."/>
        </authorList>
    </citation>
    <scope>NUCLEOTIDE SEQUENCE [LARGE SCALE GENOMIC DNA]</scope>
    <source>
        <strain evidence="2 3">22II-s10s</strain>
    </source>
</reference>
<dbReference type="GO" id="GO:0006310">
    <property type="term" value="P:DNA recombination"/>
    <property type="evidence" value="ECO:0007669"/>
    <property type="project" value="UniProtKB-KW"/>
</dbReference>
<gene>
    <name evidence="2" type="ORF">ATO8_18100</name>
</gene>